<evidence type="ECO:0000313" key="1">
    <source>
        <dbReference type="EMBL" id="MFC5972076.1"/>
    </source>
</evidence>
<sequence length="261" mass="28497">MVLDDVDELNATVQDDVFLIEIGDLNEAVHKGFGEAFRAAYEADTRVVVVTGQGESFMGPTEYDPNYLEMMKDLDYWRDNTMREAEEILESMLNVEQPIIAKVNGQGAHSLGASIALTCDLIIAGDGASFSDPHVSGFGVPAGDGGCVMWPRRIGLTRAKEYLLTGKAIPAEEAVEIGLINRVVPEEELDDEVDELVDTLASSAQNAVRYTKKTLNQYVQHDMNLTWGYGVAHEVVSGTADFHEGIDAVIEGREPDFPSGR</sequence>
<dbReference type="InterPro" id="IPR029045">
    <property type="entry name" value="ClpP/crotonase-like_dom_sf"/>
</dbReference>
<protein>
    <submittedName>
        <fullName evidence="1">Enoyl-CoA hydratase/isomerase family protein</fullName>
    </submittedName>
</protein>
<dbReference type="Pfam" id="PF00378">
    <property type="entry name" value="ECH_1"/>
    <property type="match status" value="1"/>
</dbReference>
<dbReference type="CDD" id="cd06558">
    <property type="entry name" value="crotonase-like"/>
    <property type="match status" value="1"/>
</dbReference>
<organism evidence="1 2">
    <name type="scientific">Halomarina salina</name>
    <dbReference type="NCBI Taxonomy" id="1872699"/>
    <lineage>
        <taxon>Archaea</taxon>
        <taxon>Methanobacteriati</taxon>
        <taxon>Methanobacteriota</taxon>
        <taxon>Stenosarchaea group</taxon>
        <taxon>Halobacteria</taxon>
        <taxon>Halobacteriales</taxon>
        <taxon>Natronomonadaceae</taxon>
        <taxon>Halomarina</taxon>
    </lineage>
</organism>
<evidence type="ECO:0000313" key="2">
    <source>
        <dbReference type="Proteomes" id="UP001596099"/>
    </source>
</evidence>
<comment type="caution">
    <text evidence="1">The sequence shown here is derived from an EMBL/GenBank/DDBJ whole genome shotgun (WGS) entry which is preliminary data.</text>
</comment>
<dbReference type="SUPFAM" id="SSF52096">
    <property type="entry name" value="ClpP/crotonase"/>
    <property type="match status" value="1"/>
</dbReference>
<dbReference type="PANTHER" id="PTHR43459">
    <property type="entry name" value="ENOYL-COA HYDRATASE"/>
    <property type="match status" value="1"/>
</dbReference>
<reference evidence="1 2" key="1">
    <citation type="journal article" date="2019" name="Int. J. Syst. Evol. Microbiol.">
        <title>The Global Catalogue of Microorganisms (GCM) 10K type strain sequencing project: providing services to taxonomists for standard genome sequencing and annotation.</title>
        <authorList>
            <consortium name="The Broad Institute Genomics Platform"/>
            <consortium name="The Broad Institute Genome Sequencing Center for Infectious Disease"/>
            <person name="Wu L."/>
            <person name="Ma J."/>
        </authorList>
    </citation>
    <scope>NUCLEOTIDE SEQUENCE [LARGE SCALE GENOMIC DNA]</scope>
    <source>
        <strain evidence="1 2">CGMCC 1.12543</strain>
    </source>
</reference>
<dbReference type="InterPro" id="IPR001753">
    <property type="entry name" value="Enoyl-CoA_hydra/iso"/>
</dbReference>
<dbReference type="InterPro" id="IPR014748">
    <property type="entry name" value="Enoyl-CoA_hydra_C"/>
</dbReference>
<gene>
    <name evidence="1" type="ORF">ACFPYI_12120</name>
</gene>
<accession>A0ABD5RNS2</accession>
<dbReference type="Gene3D" id="1.10.12.10">
    <property type="entry name" value="Lyase 2-enoyl-coa Hydratase, Chain A, domain 2"/>
    <property type="match status" value="1"/>
</dbReference>
<dbReference type="Gene3D" id="3.90.226.10">
    <property type="entry name" value="2-enoyl-CoA Hydratase, Chain A, domain 1"/>
    <property type="match status" value="1"/>
</dbReference>
<dbReference type="EMBL" id="JBHSQH010000001">
    <property type="protein sequence ID" value="MFC5972076.1"/>
    <property type="molecule type" value="Genomic_DNA"/>
</dbReference>
<dbReference type="AlphaFoldDB" id="A0ABD5RNS2"/>
<dbReference type="RefSeq" id="WP_247415074.1">
    <property type="nucleotide sequence ID" value="NZ_JALLGW010000001.1"/>
</dbReference>
<proteinExistence type="predicted"/>
<dbReference type="Proteomes" id="UP001596099">
    <property type="component" value="Unassembled WGS sequence"/>
</dbReference>
<name>A0ABD5RNS2_9EURY</name>
<keyword evidence="2" id="KW-1185">Reference proteome</keyword>
<dbReference type="PANTHER" id="PTHR43459:SF1">
    <property type="entry name" value="EG:BACN32G11.4 PROTEIN"/>
    <property type="match status" value="1"/>
</dbReference>